<organism evidence="8 9">
    <name type="scientific">Zobellella iuensis</name>
    <dbReference type="NCBI Taxonomy" id="2803811"/>
    <lineage>
        <taxon>Bacteria</taxon>
        <taxon>Pseudomonadati</taxon>
        <taxon>Pseudomonadota</taxon>
        <taxon>Gammaproteobacteria</taxon>
        <taxon>Aeromonadales</taxon>
        <taxon>Aeromonadaceae</taxon>
        <taxon>Zobellella</taxon>
    </lineage>
</organism>
<dbReference type="PANTHER" id="PTHR30294">
    <property type="entry name" value="MEMBRANE COMPONENT OF ABC TRANSPORTER YHHJ-RELATED"/>
    <property type="match status" value="1"/>
</dbReference>
<dbReference type="InterPro" id="IPR013525">
    <property type="entry name" value="ABC2_TM"/>
</dbReference>
<dbReference type="EMBL" id="JAERTZ010000032">
    <property type="protein sequence ID" value="MBL1379199.1"/>
    <property type="molecule type" value="Genomic_DNA"/>
</dbReference>
<dbReference type="Gene3D" id="3.40.1710.10">
    <property type="entry name" value="abc type-2 transporter like domain"/>
    <property type="match status" value="1"/>
</dbReference>
<dbReference type="Proteomes" id="UP000638570">
    <property type="component" value="Unassembled WGS sequence"/>
</dbReference>
<evidence type="ECO:0000256" key="3">
    <source>
        <dbReference type="ARBA" id="ARBA00022692"/>
    </source>
</evidence>
<evidence type="ECO:0000313" key="8">
    <source>
        <dbReference type="EMBL" id="MBL1379199.1"/>
    </source>
</evidence>
<keyword evidence="4 6" id="KW-1133">Transmembrane helix</keyword>
<proteinExistence type="predicted"/>
<accession>A0ABS1QY78</accession>
<keyword evidence="2" id="KW-1003">Cell membrane</keyword>
<evidence type="ECO:0000256" key="6">
    <source>
        <dbReference type="SAM" id="Phobius"/>
    </source>
</evidence>
<keyword evidence="5 6" id="KW-0472">Membrane</keyword>
<evidence type="ECO:0000256" key="2">
    <source>
        <dbReference type="ARBA" id="ARBA00022475"/>
    </source>
</evidence>
<feature type="transmembrane region" description="Helical" evidence="6">
    <location>
        <begin position="178"/>
        <end position="200"/>
    </location>
</feature>
<feature type="transmembrane region" description="Helical" evidence="6">
    <location>
        <begin position="281"/>
        <end position="303"/>
    </location>
</feature>
<name>A0ABS1QY78_9GAMM</name>
<feature type="transmembrane region" description="Helical" evidence="6">
    <location>
        <begin position="220"/>
        <end position="242"/>
    </location>
</feature>
<feature type="transmembrane region" description="Helical" evidence="6">
    <location>
        <begin position="254"/>
        <end position="274"/>
    </location>
</feature>
<keyword evidence="3 6" id="KW-0812">Transmembrane</keyword>
<gene>
    <name evidence="8" type="ORF">JKV55_18010</name>
</gene>
<evidence type="ECO:0000256" key="4">
    <source>
        <dbReference type="ARBA" id="ARBA00022989"/>
    </source>
</evidence>
<sequence>MLREWQALWQDPWQRALLLIGPPVLFLLLGALFGNGQARGLPVALVDKDGSSLSRTLGRYLAASPGLAVTGFGDEQEAYHALRAGRLYGVVLVPPGFEADVRLQRQPRLEAVYNGQFMLVGKLVNSALAQVSGQLNAELGTLQALAVRPVAASALGQAQPLRPQLTALYNGNSDYRRFLLSAALPALLQILVVAAALLGLDRRCRQPGQRLDGRLLGRLWLSYTGYGLLYGTLMLALMFGLWGWPLQGGLPPLLLGLAAMSAAASLLGFALYVLSFDPTRGLSLAAALTAPSFAFLGISFPAADMSGFAQFWRLLLPASHYVELQSGQLYYGEGWGAASGRLWPFLCYLPLLGLVRLKAVRRPA</sequence>
<protein>
    <submittedName>
        <fullName evidence="8">ABC transporter permease</fullName>
    </submittedName>
</protein>
<feature type="domain" description="ABC-2 type transporter transmembrane" evidence="7">
    <location>
        <begin position="17"/>
        <end position="343"/>
    </location>
</feature>
<dbReference type="RefSeq" id="WP_202088293.1">
    <property type="nucleotide sequence ID" value="NZ_JAERTZ010000032.1"/>
</dbReference>
<evidence type="ECO:0000256" key="5">
    <source>
        <dbReference type="ARBA" id="ARBA00023136"/>
    </source>
</evidence>
<keyword evidence="9" id="KW-1185">Reference proteome</keyword>
<feature type="transmembrane region" description="Helical" evidence="6">
    <location>
        <begin position="342"/>
        <end position="359"/>
    </location>
</feature>
<evidence type="ECO:0000256" key="1">
    <source>
        <dbReference type="ARBA" id="ARBA00004651"/>
    </source>
</evidence>
<dbReference type="Pfam" id="PF12698">
    <property type="entry name" value="ABC2_membrane_3"/>
    <property type="match status" value="1"/>
</dbReference>
<evidence type="ECO:0000259" key="7">
    <source>
        <dbReference type="Pfam" id="PF12698"/>
    </source>
</evidence>
<dbReference type="PANTHER" id="PTHR30294:SF47">
    <property type="entry name" value="INNER MEMBRANE TRANSPORT PERMEASE YHHJ"/>
    <property type="match status" value="1"/>
</dbReference>
<comment type="caution">
    <text evidence="8">The sequence shown here is derived from an EMBL/GenBank/DDBJ whole genome shotgun (WGS) entry which is preliminary data.</text>
</comment>
<reference evidence="9" key="1">
    <citation type="submission" date="2021-01" db="EMBL/GenBank/DDBJ databases">
        <title>Genome public.</title>
        <authorList>
            <person name="Liu C."/>
            <person name="Sun Q."/>
        </authorList>
    </citation>
    <scope>NUCLEOTIDE SEQUENCE [LARGE SCALE GENOMIC DNA]</scope>
    <source>
        <strain evidence="9">CGMCC 1.18722</strain>
    </source>
</reference>
<dbReference type="InterPro" id="IPR051449">
    <property type="entry name" value="ABC-2_transporter_component"/>
</dbReference>
<comment type="subcellular location">
    <subcellularLocation>
        <location evidence="1">Cell membrane</location>
        <topology evidence="1">Multi-pass membrane protein</topology>
    </subcellularLocation>
</comment>
<evidence type="ECO:0000313" key="9">
    <source>
        <dbReference type="Proteomes" id="UP000638570"/>
    </source>
</evidence>